<dbReference type="OrthoDB" id="468978at2"/>
<keyword evidence="7 9" id="KW-0239">DNA-directed DNA polymerase</keyword>
<evidence type="ECO:0000256" key="5">
    <source>
        <dbReference type="ARBA" id="ARBA00022695"/>
    </source>
</evidence>
<evidence type="ECO:0000256" key="9">
    <source>
        <dbReference type="PIRNR" id="PIRNR000804"/>
    </source>
</evidence>
<dbReference type="GO" id="GO:0005737">
    <property type="term" value="C:cytoplasm"/>
    <property type="evidence" value="ECO:0007669"/>
    <property type="project" value="UniProtKB-SubCell"/>
</dbReference>
<keyword evidence="4 9" id="KW-0808">Transferase</keyword>
<dbReference type="GO" id="GO:0008408">
    <property type="term" value="F:3'-5' exonuclease activity"/>
    <property type="evidence" value="ECO:0007669"/>
    <property type="project" value="InterPro"/>
</dbReference>
<dbReference type="KEGG" id="plim:PHILAsVB114_00015"/>
<organism evidence="13 14">
    <name type="scientific">Candidatus Planktophila limnetica</name>
    <dbReference type="NCBI Taxonomy" id="573600"/>
    <lineage>
        <taxon>Bacteria</taxon>
        <taxon>Bacillati</taxon>
        <taxon>Actinomycetota</taxon>
        <taxon>Actinomycetes</taxon>
        <taxon>Candidatus Nanopelagicales</taxon>
        <taxon>Candidatus Nanopelagicaceae</taxon>
        <taxon>Candidatus Planktophila</taxon>
    </lineage>
</organism>
<accession>A0A249LDR5</accession>
<keyword evidence="6 9" id="KW-0235">DNA replication</keyword>
<proteinExistence type="inferred from homology"/>
<protein>
    <recommendedName>
        <fullName evidence="9">Beta sliding clamp</fullName>
    </recommendedName>
</protein>
<dbReference type="InterPro" id="IPR001001">
    <property type="entry name" value="DNA_polIII_beta"/>
</dbReference>
<dbReference type="Gene3D" id="3.10.150.10">
    <property type="entry name" value="DNA Polymerase III, subunit A, domain 2"/>
    <property type="match status" value="3"/>
</dbReference>
<evidence type="ECO:0000259" key="12">
    <source>
        <dbReference type="Pfam" id="PF02768"/>
    </source>
</evidence>
<name>A0A249LDR5_9ACTN</name>
<evidence type="ECO:0000313" key="13">
    <source>
        <dbReference type="EMBL" id="ASY27094.1"/>
    </source>
</evidence>
<evidence type="ECO:0000256" key="4">
    <source>
        <dbReference type="ARBA" id="ARBA00022679"/>
    </source>
</evidence>
<dbReference type="PANTHER" id="PTHR30478">
    <property type="entry name" value="DNA POLYMERASE III SUBUNIT BETA"/>
    <property type="match status" value="1"/>
</dbReference>
<evidence type="ECO:0000313" key="14">
    <source>
        <dbReference type="Proteomes" id="UP000217221"/>
    </source>
</evidence>
<keyword evidence="3 9" id="KW-0963">Cytoplasm</keyword>
<comment type="function">
    <text evidence="9">Confers DNA tethering and processivity to DNA polymerases and other proteins. Acts as a clamp, forming a ring around DNA (a reaction catalyzed by the clamp-loading complex) which diffuses in an ATP-independent manner freely and bidirectionally along dsDNA. Initially characterized for its ability to contact the catalytic subunit of DNA polymerase III (Pol III), a complex, multichain enzyme responsible for most of the replicative synthesis in bacteria; Pol III exhibits 3'-5' exonuclease proofreading activity. The beta chain is required for initiation of replication as well as for processivity of DNA replication.</text>
</comment>
<dbReference type="Proteomes" id="UP000217221">
    <property type="component" value="Chromosome"/>
</dbReference>
<evidence type="ECO:0000256" key="8">
    <source>
        <dbReference type="ARBA" id="ARBA00023125"/>
    </source>
</evidence>
<evidence type="ECO:0000256" key="6">
    <source>
        <dbReference type="ARBA" id="ARBA00022705"/>
    </source>
</evidence>
<feature type="domain" description="DNA polymerase III beta sliding clamp N-terminal" evidence="10">
    <location>
        <begin position="1"/>
        <end position="118"/>
    </location>
</feature>
<dbReference type="AlphaFoldDB" id="A0A249LDR5"/>
<dbReference type="Pfam" id="PF00712">
    <property type="entry name" value="DNA_pol3_beta"/>
    <property type="match status" value="1"/>
</dbReference>
<evidence type="ECO:0000256" key="3">
    <source>
        <dbReference type="ARBA" id="ARBA00022490"/>
    </source>
</evidence>
<dbReference type="CDD" id="cd00140">
    <property type="entry name" value="beta_clamp"/>
    <property type="match status" value="1"/>
</dbReference>
<dbReference type="PIRSF" id="PIRSF000804">
    <property type="entry name" value="DNA_pol_III_b"/>
    <property type="match status" value="1"/>
</dbReference>
<dbReference type="SUPFAM" id="SSF55979">
    <property type="entry name" value="DNA clamp"/>
    <property type="match status" value="3"/>
</dbReference>
<dbReference type="RefSeq" id="WP_095697383.1">
    <property type="nucleotide sequence ID" value="NZ_CP016782.1"/>
</dbReference>
<reference evidence="13 14" key="1">
    <citation type="submission" date="2016-07" db="EMBL/GenBank/DDBJ databases">
        <title>High microdiversification within the ubiquitous acI lineage of Actinobacteria.</title>
        <authorList>
            <person name="Neuenschwander S.M."/>
            <person name="Salcher M."/>
            <person name="Ghai R."/>
            <person name="Pernthaler J."/>
        </authorList>
    </citation>
    <scope>NUCLEOTIDE SEQUENCE [LARGE SCALE GENOMIC DNA]</scope>
    <source>
        <strain evidence="13">MMS-VB-114</strain>
    </source>
</reference>
<dbReference type="GO" id="GO:0009360">
    <property type="term" value="C:DNA polymerase III complex"/>
    <property type="evidence" value="ECO:0007669"/>
    <property type="project" value="InterPro"/>
</dbReference>
<dbReference type="GO" id="GO:0003887">
    <property type="term" value="F:DNA-directed DNA polymerase activity"/>
    <property type="evidence" value="ECO:0007669"/>
    <property type="project" value="UniProtKB-UniRule"/>
</dbReference>
<evidence type="ECO:0000259" key="11">
    <source>
        <dbReference type="Pfam" id="PF02767"/>
    </source>
</evidence>
<dbReference type="FunFam" id="3.10.150.10:FF:000005">
    <property type="entry name" value="Beta sliding clamp"/>
    <property type="match status" value="1"/>
</dbReference>
<dbReference type="GO" id="GO:0003677">
    <property type="term" value="F:DNA binding"/>
    <property type="evidence" value="ECO:0007669"/>
    <property type="project" value="UniProtKB-UniRule"/>
</dbReference>
<sequence>MKFTVEQSALADGVNWVSRSLSTRPIMTALLGIVIDASGDEVFLSGSDLETSSKAHFAADIKEKGKVLVPGRLLAEITRSLPNKPISISLDGSRVLVTSGSAKFTLPTLSLTDYPNLPELPEPTGVIASDTFANAVAQVAIAAGRDDSLPTLTGVHIEVNENTVTLAATDRYRLAVREIQWSPSQPGVSTTALLRARTIADAAKSLVGTKNVSISLAPSASNDRLAGFSGDGKTMTSRMLDGTFPPYRHLLPQDITSTAVIEVAPFLDSVRRVALVTDKTVPLRLEFANAQLSLEAGAGEDAQATEVLDILLTGEPISIAFNPTYLADGLQAVGTPFVQISFTGSSKPAILMGKTESNSAAIENYRYLLMPMRYAS</sequence>
<dbReference type="InterPro" id="IPR046938">
    <property type="entry name" value="DNA_clamp_sf"/>
</dbReference>
<comment type="similarity">
    <text evidence="2 9">Belongs to the beta sliding clamp family.</text>
</comment>
<evidence type="ECO:0000259" key="10">
    <source>
        <dbReference type="Pfam" id="PF00712"/>
    </source>
</evidence>
<dbReference type="EMBL" id="CP016782">
    <property type="protein sequence ID" value="ASY27094.1"/>
    <property type="molecule type" value="Genomic_DNA"/>
</dbReference>
<keyword evidence="14" id="KW-1185">Reference proteome</keyword>
<dbReference type="InterPro" id="IPR022635">
    <property type="entry name" value="DNA_polIII_beta_C"/>
</dbReference>
<keyword evidence="8" id="KW-0238">DNA-binding</keyword>
<comment type="subcellular location">
    <subcellularLocation>
        <location evidence="1 9">Cytoplasm</location>
    </subcellularLocation>
</comment>
<feature type="domain" description="DNA polymerase III beta sliding clamp C-terminal" evidence="12">
    <location>
        <begin position="249"/>
        <end position="361"/>
    </location>
</feature>
<dbReference type="SMART" id="SM00480">
    <property type="entry name" value="POL3Bc"/>
    <property type="match status" value="1"/>
</dbReference>
<dbReference type="Pfam" id="PF02767">
    <property type="entry name" value="DNA_pol3_beta_2"/>
    <property type="match status" value="1"/>
</dbReference>
<keyword evidence="5 9" id="KW-0548">Nucleotidyltransferase</keyword>
<gene>
    <name evidence="13" type="ORF">PHILAsVB114_00015</name>
</gene>
<evidence type="ECO:0000256" key="1">
    <source>
        <dbReference type="ARBA" id="ARBA00004496"/>
    </source>
</evidence>
<feature type="domain" description="DNA polymerase III beta sliding clamp central" evidence="11">
    <location>
        <begin position="127"/>
        <end position="245"/>
    </location>
</feature>
<comment type="subunit">
    <text evidence="9">Forms a ring-shaped head-to-tail homodimer around DNA.</text>
</comment>
<evidence type="ECO:0000256" key="2">
    <source>
        <dbReference type="ARBA" id="ARBA00010752"/>
    </source>
</evidence>
<dbReference type="GO" id="GO:0006271">
    <property type="term" value="P:DNA strand elongation involved in DNA replication"/>
    <property type="evidence" value="ECO:0007669"/>
    <property type="project" value="TreeGrafter"/>
</dbReference>
<dbReference type="NCBIfam" id="TIGR00663">
    <property type="entry name" value="dnan"/>
    <property type="match status" value="1"/>
</dbReference>
<dbReference type="PANTHER" id="PTHR30478:SF0">
    <property type="entry name" value="BETA SLIDING CLAMP"/>
    <property type="match status" value="1"/>
</dbReference>
<evidence type="ECO:0000256" key="7">
    <source>
        <dbReference type="ARBA" id="ARBA00022932"/>
    </source>
</evidence>
<dbReference type="InterPro" id="IPR022634">
    <property type="entry name" value="DNA_polIII_beta_N"/>
</dbReference>
<dbReference type="InterPro" id="IPR022637">
    <property type="entry name" value="DNA_polIII_beta_cen"/>
</dbReference>
<dbReference type="Pfam" id="PF02768">
    <property type="entry name" value="DNA_pol3_beta_3"/>
    <property type="match status" value="1"/>
</dbReference>